<evidence type="ECO:0000313" key="2">
    <source>
        <dbReference type="EMBL" id="KAH8995652.1"/>
    </source>
</evidence>
<gene>
    <name evidence="2" type="ORF">EDB92DRAFT_1943142</name>
</gene>
<comment type="caution">
    <text evidence="2">The sequence shown here is derived from an EMBL/GenBank/DDBJ whole genome shotgun (WGS) entry which is preliminary data.</text>
</comment>
<dbReference type="Proteomes" id="UP001201163">
    <property type="component" value="Unassembled WGS sequence"/>
</dbReference>
<keyword evidence="3" id="KW-1185">Reference proteome</keyword>
<organism evidence="2 3">
    <name type="scientific">Lactarius akahatsu</name>
    <dbReference type="NCBI Taxonomy" id="416441"/>
    <lineage>
        <taxon>Eukaryota</taxon>
        <taxon>Fungi</taxon>
        <taxon>Dikarya</taxon>
        <taxon>Basidiomycota</taxon>
        <taxon>Agaricomycotina</taxon>
        <taxon>Agaricomycetes</taxon>
        <taxon>Russulales</taxon>
        <taxon>Russulaceae</taxon>
        <taxon>Lactarius</taxon>
    </lineage>
</organism>
<name>A0AAD4LLV1_9AGAM</name>
<evidence type="ECO:0000256" key="1">
    <source>
        <dbReference type="SAM" id="Phobius"/>
    </source>
</evidence>
<reference evidence="2" key="1">
    <citation type="submission" date="2022-01" db="EMBL/GenBank/DDBJ databases">
        <title>Comparative genomics reveals a dynamic genome evolution in the ectomycorrhizal milk-cap (Lactarius) mushrooms.</title>
        <authorList>
            <consortium name="DOE Joint Genome Institute"/>
            <person name="Lebreton A."/>
            <person name="Tang N."/>
            <person name="Kuo A."/>
            <person name="LaButti K."/>
            <person name="Drula E."/>
            <person name="Barry K."/>
            <person name="Clum A."/>
            <person name="Lipzen A."/>
            <person name="Mousain D."/>
            <person name="Ng V."/>
            <person name="Wang R."/>
            <person name="Wang X."/>
            <person name="Dai Y."/>
            <person name="Henrissat B."/>
            <person name="Grigoriev I.V."/>
            <person name="Guerin-Laguette A."/>
            <person name="Yu F."/>
            <person name="Martin F.M."/>
        </authorList>
    </citation>
    <scope>NUCLEOTIDE SEQUENCE</scope>
    <source>
        <strain evidence="2">QP</strain>
    </source>
</reference>
<keyword evidence="1" id="KW-1133">Transmembrane helix</keyword>
<dbReference type="EMBL" id="JAKELL010000011">
    <property type="protein sequence ID" value="KAH8995652.1"/>
    <property type="molecule type" value="Genomic_DNA"/>
</dbReference>
<accession>A0AAD4LLV1</accession>
<evidence type="ECO:0000313" key="3">
    <source>
        <dbReference type="Proteomes" id="UP001201163"/>
    </source>
</evidence>
<dbReference type="AlphaFoldDB" id="A0AAD4LLV1"/>
<proteinExistence type="predicted"/>
<protein>
    <submittedName>
        <fullName evidence="2">Uncharacterized protein</fullName>
    </submittedName>
</protein>
<sequence>MPISSSVRKLRSSSRSFPLSGVTTASPPCLFAPSYLTSLASSAPRRPHSIPHLTSVMMNHIIDNQREILLSVHGTNIRSSQQPQQYNSQSIAWGGLSHELFAHGKRYHRVAWGYVLGLFVLVPFWLIHQYFPKLHADCLYTPVIA</sequence>
<keyword evidence="1" id="KW-0812">Transmembrane</keyword>
<feature type="transmembrane region" description="Helical" evidence="1">
    <location>
        <begin position="111"/>
        <end position="131"/>
    </location>
</feature>
<keyword evidence="1" id="KW-0472">Membrane</keyword>